<dbReference type="EMBL" id="PPRF01000076">
    <property type="protein sequence ID" value="PNZ25506.1"/>
    <property type="molecule type" value="Genomic_DNA"/>
</dbReference>
<feature type="transmembrane region" description="Helical" evidence="1">
    <location>
        <begin position="118"/>
        <end position="140"/>
    </location>
</feature>
<accession>A0A2K3YIS0</accession>
<feature type="transmembrane region" description="Helical" evidence="1">
    <location>
        <begin position="41"/>
        <end position="63"/>
    </location>
</feature>
<dbReference type="AlphaFoldDB" id="A0A2K3YIS0"/>
<dbReference type="OrthoDB" id="2407769at2"/>
<name>A0A2K3YIS0_9STAP</name>
<dbReference type="NCBIfam" id="NF047560">
    <property type="entry name" value="PSM_export_PmtB"/>
    <property type="match status" value="1"/>
</dbReference>
<evidence type="ECO:0000313" key="2">
    <source>
        <dbReference type="EMBL" id="PNZ25506.1"/>
    </source>
</evidence>
<dbReference type="RefSeq" id="WP_103358795.1">
    <property type="nucleotide sequence ID" value="NZ_CP113107.1"/>
</dbReference>
<keyword evidence="1" id="KW-1133">Transmembrane helix</keyword>
<keyword evidence="3" id="KW-1185">Reference proteome</keyword>
<keyword evidence="1" id="KW-0472">Membrane</keyword>
<gene>
    <name evidence="2" type="ORF">CD122_09795</name>
</gene>
<comment type="caution">
    <text evidence="2">The sequence shown here is derived from an EMBL/GenBank/DDBJ whole genome shotgun (WGS) entry which is preliminary data.</text>
</comment>
<feature type="transmembrane region" description="Helical" evidence="1">
    <location>
        <begin position="152"/>
        <end position="179"/>
    </location>
</feature>
<dbReference type="Proteomes" id="UP000242752">
    <property type="component" value="Unassembled WGS sequence"/>
</dbReference>
<proteinExistence type="predicted"/>
<organism evidence="2 3">
    <name type="scientific">Staphylococcus rostri</name>
    <dbReference type="NCBI Taxonomy" id="522262"/>
    <lineage>
        <taxon>Bacteria</taxon>
        <taxon>Bacillati</taxon>
        <taxon>Bacillota</taxon>
        <taxon>Bacilli</taxon>
        <taxon>Bacillales</taxon>
        <taxon>Staphylococcaceae</taxon>
        <taxon>Staphylococcus</taxon>
    </lineage>
</organism>
<protein>
    <recommendedName>
        <fullName evidence="4">ABC-2 transporter permease</fullName>
    </recommendedName>
</protein>
<feature type="transmembrane region" description="Helical" evidence="1">
    <location>
        <begin position="12"/>
        <end position="29"/>
    </location>
</feature>
<evidence type="ECO:0000256" key="1">
    <source>
        <dbReference type="SAM" id="Phobius"/>
    </source>
</evidence>
<sequence>MLNLIKRNIYLHKNLLIVYLVLLIFYPIYNALKADYELWLIPIWLLIVLIAVVNAAHAFHLYNRFGHNEAYLFHHSLPVSKRQLLNAHYMTVIGLTLFSALLIVLYDANKHYIEVNKIQFEFVWGFIATNLFAFLMYFPTSSEKSRKRRDSVIIYIIGLLIMLPLFIGIVALTIGIVWFDNPDQFAHVPFDLYYLGVSVFSAISTYIYQMKRIKNT</sequence>
<dbReference type="InterPro" id="IPR025699">
    <property type="entry name" value="ABC2_memb-like"/>
</dbReference>
<feature type="transmembrane region" description="Helical" evidence="1">
    <location>
        <begin position="84"/>
        <end position="106"/>
    </location>
</feature>
<evidence type="ECO:0008006" key="4">
    <source>
        <dbReference type="Google" id="ProtNLM"/>
    </source>
</evidence>
<feature type="transmembrane region" description="Helical" evidence="1">
    <location>
        <begin position="191"/>
        <end position="208"/>
    </location>
</feature>
<reference evidence="2 3" key="1">
    <citation type="submission" date="2017-08" db="EMBL/GenBank/DDBJ databases">
        <title>Draft genome sequences of 64 type strains of genus Staph aureus.</title>
        <authorList>
            <person name="Cole K."/>
            <person name="Golubchik T."/>
            <person name="Russell J."/>
            <person name="Foster D."/>
            <person name="Llewelyn M."/>
            <person name="Wilson D."/>
            <person name="Crook D."/>
            <person name="Paul J."/>
        </authorList>
    </citation>
    <scope>NUCLEOTIDE SEQUENCE [LARGE SCALE GENOMIC DNA]</scope>
    <source>
        <strain evidence="2 3">DSM 21968</strain>
    </source>
</reference>
<keyword evidence="1" id="KW-0812">Transmembrane</keyword>
<evidence type="ECO:0000313" key="3">
    <source>
        <dbReference type="Proteomes" id="UP000242752"/>
    </source>
</evidence>
<dbReference type="Pfam" id="PF13346">
    <property type="entry name" value="ABC2_membrane_5"/>
    <property type="match status" value="1"/>
</dbReference>